<sequence>MSTLVLLRRRYPLTIVGCNTVTRSPIGRTPARSKPCVLPLRSSGPCLGSSPRRPCSLSSSRLLSRFELCLFPLCTYCCTTPTSTSTSARRLPRPSRRFLLFVACHDERGSVQQICVLVSSNFVWISGVRCALAMCLLVPTALCTEKKLLKVGQGRREFLNVPRVCRTLSLGVPARARRRTPPLARCRRSRAAAASFSRLLAPPG</sequence>
<keyword evidence="2" id="KW-1185">Reference proteome</keyword>
<dbReference type="Proteomes" id="UP000256964">
    <property type="component" value="Unassembled WGS sequence"/>
</dbReference>
<protein>
    <submittedName>
        <fullName evidence="1">Uncharacterized protein</fullName>
    </submittedName>
</protein>
<evidence type="ECO:0000313" key="1">
    <source>
        <dbReference type="EMBL" id="RDX41859.1"/>
    </source>
</evidence>
<accession>A0A371CNI8</accession>
<organism evidence="1 2">
    <name type="scientific">Lentinus brumalis</name>
    <dbReference type="NCBI Taxonomy" id="2498619"/>
    <lineage>
        <taxon>Eukaryota</taxon>
        <taxon>Fungi</taxon>
        <taxon>Dikarya</taxon>
        <taxon>Basidiomycota</taxon>
        <taxon>Agaricomycotina</taxon>
        <taxon>Agaricomycetes</taxon>
        <taxon>Polyporales</taxon>
        <taxon>Polyporaceae</taxon>
        <taxon>Lentinus</taxon>
    </lineage>
</organism>
<evidence type="ECO:0000313" key="2">
    <source>
        <dbReference type="Proteomes" id="UP000256964"/>
    </source>
</evidence>
<dbReference type="AlphaFoldDB" id="A0A371CNI8"/>
<proteinExistence type="predicted"/>
<dbReference type="EMBL" id="KZ857499">
    <property type="protein sequence ID" value="RDX41859.1"/>
    <property type="molecule type" value="Genomic_DNA"/>
</dbReference>
<gene>
    <name evidence="1" type="ORF">OH76DRAFT_176020</name>
</gene>
<reference evidence="1 2" key="1">
    <citation type="journal article" date="2018" name="Biotechnol. Biofuels">
        <title>Integrative visual omics of the white-rot fungus Polyporus brumalis exposes the biotechnological potential of its oxidative enzymes for delignifying raw plant biomass.</title>
        <authorList>
            <person name="Miyauchi S."/>
            <person name="Rancon A."/>
            <person name="Drula E."/>
            <person name="Hage H."/>
            <person name="Chaduli D."/>
            <person name="Favel A."/>
            <person name="Grisel S."/>
            <person name="Henrissat B."/>
            <person name="Herpoel-Gimbert I."/>
            <person name="Ruiz-Duenas F.J."/>
            <person name="Chevret D."/>
            <person name="Hainaut M."/>
            <person name="Lin J."/>
            <person name="Wang M."/>
            <person name="Pangilinan J."/>
            <person name="Lipzen A."/>
            <person name="Lesage-Meessen L."/>
            <person name="Navarro D."/>
            <person name="Riley R."/>
            <person name="Grigoriev I.V."/>
            <person name="Zhou S."/>
            <person name="Raouche S."/>
            <person name="Rosso M.N."/>
        </authorList>
    </citation>
    <scope>NUCLEOTIDE SEQUENCE [LARGE SCALE GENOMIC DNA]</scope>
    <source>
        <strain evidence="1 2">BRFM 1820</strain>
    </source>
</reference>
<name>A0A371CNI8_9APHY</name>